<dbReference type="InterPro" id="IPR001611">
    <property type="entry name" value="Leu-rich_rpt"/>
</dbReference>
<reference evidence="2" key="1">
    <citation type="submission" date="2021-01" db="EMBL/GenBank/DDBJ databases">
        <authorList>
            <person name="Corre E."/>
            <person name="Pelletier E."/>
            <person name="Niang G."/>
            <person name="Scheremetjew M."/>
            <person name="Finn R."/>
            <person name="Kale V."/>
            <person name="Holt S."/>
            <person name="Cochrane G."/>
            <person name="Meng A."/>
            <person name="Brown T."/>
            <person name="Cohen L."/>
        </authorList>
    </citation>
    <scope>NUCLEOTIDE SEQUENCE</scope>
    <source>
        <strain evidence="2">10249 10 AB</strain>
    </source>
</reference>
<feature type="region of interest" description="Disordered" evidence="1">
    <location>
        <begin position="305"/>
        <end position="334"/>
    </location>
</feature>
<dbReference type="SUPFAM" id="SSF52047">
    <property type="entry name" value="RNI-like"/>
    <property type="match status" value="1"/>
</dbReference>
<feature type="region of interest" description="Disordered" evidence="1">
    <location>
        <begin position="423"/>
        <end position="449"/>
    </location>
</feature>
<dbReference type="InterPro" id="IPR032675">
    <property type="entry name" value="LRR_dom_sf"/>
</dbReference>
<dbReference type="AlphaFoldDB" id="A0A7S4EJK9"/>
<feature type="region of interest" description="Disordered" evidence="1">
    <location>
        <begin position="1"/>
        <end position="29"/>
    </location>
</feature>
<name>A0A7S4EJK9_9STRA</name>
<feature type="compositionally biased region" description="Low complexity" evidence="1">
    <location>
        <begin position="423"/>
        <end position="435"/>
    </location>
</feature>
<feature type="compositionally biased region" description="Basic residues" evidence="1">
    <location>
        <begin position="568"/>
        <end position="579"/>
    </location>
</feature>
<gene>
    <name evidence="2" type="ORF">PAUS00366_LOCUS9552</name>
</gene>
<dbReference type="Pfam" id="PF13516">
    <property type="entry name" value="LRR_6"/>
    <property type="match status" value="1"/>
</dbReference>
<dbReference type="EMBL" id="HBIX01012858">
    <property type="protein sequence ID" value="CAE0716800.1"/>
    <property type="molecule type" value="Transcribed_RNA"/>
</dbReference>
<sequence>MAGDHNNNYANNSVKNSKGKGTKFRSSNKANLTGGLRKLVLSVPVVDRRATRALETFFRSGSATSLEEFSFCARRATEPVVVVRAVAVGASPSTARTTSTTRTVPMRAVMGPALSGWVDAWTTTTTTTTTNKPSGTKRSPAANNNDCRHNNNLRSLNLSRTDIGDEGAFALSRLLLAAPKLEILQLAQNDDDDDDYNNNNRSSTATATATSASVTVYYTNPKKHDQRWRELETNHPCLSFAGTKRLLESLILLEDLKKQQQQQQQQQQQASLLVRGVPSYKYSRSSYYCYANLLELDLSGWVLEEDGSGSASSKNNNINNNSQQNKEQSGTASNNGCYYYDEDKVVDNYYDDYNYIDGEDDNNDDFEFDGYEMVGNGNGNGNASSNTRQNSHHGRKRACCVVASMLRVNTTLRRLVLANEGGSNRNYSYNHYNNRPGGGQSQGRRSKSALSVRSTLAIARALRDHVSVTAKHNDSGKRPLGSNLETLVLSTDYYCSGEGNGDASSSSSWAIKERKRAVAKVFYQALRDRPIYQVSLQELSCTLEFRDLEPVGGAASTAAGGGVSGQQPHRHHHHHHQHHQRDLKEQLELLLRKNRGINQSLKRIDSFWIPKLSCLTSNDDDDYHDDRNAILEKDDRFVLALDDADGCAADSTAPMLLPPSKAAPPMQQQQRRRRPPTIVLVLPELLARAGNGNGNGNGNTIRKEAATFDFDTVFGCAKTLAGETNLWEEAARYRCKHPSRYRYYRRHRGGRGRDSDTSSVRTR</sequence>
<protein>
    <submittedName>
        <fullName evidence="2">Uncharacterized protein</fullName>
    </submittedName>
</protein>
<dbReference type="Gene3D" id="3.80.10.10">
    <property type="entry name" value="Ribonuclease Inhibitor"/>
    <property type="match status" value="1"/>
</dbReference>
<feature type="region of interest" description="Disordered" evidence="1">
    <location>
        <begin position="125"/>
        <end position="151"/>
    </location>
</feature>
<organism evidence="2">
    <name type="scientific">Pseudo-nitzschia australis</name>
    <dbReference type="NCBI Taxonomy" id="44445"/>
    <lineage>
        <taxon>Eukaryota</taxon>
        <taxon>Sar</taxon>
        <taxon>Stramenopiles</taxon>
        <taxon>Ochrophyta</taxon>
        <taxon>Bacillariophyta</taxon>
        <taxon>Bacillariophyceae</taxon>
        <taxon>Bacillariophycidae</taxon>
        <taxon>Bacillariales</taxon>
        <taxon>Bacillariaceae</taxon>
        <taxon>Pseudo-nitzschia</taxon>
    </lineage>
</organism>
<feature type="compositionally biased region" description="Low complexity" evidence="1">
    <location>
        <begin position="308"/>
        <end position="330"/>
    </location>
</feature>
<proteinExistence type="predicted"/>
<feature type="region of interest" description="Disordered" evidence="1">
    <location>
        <begin position="651"/>
        <end position="673"/>
    </location>
</feature>
<accession>A0A7S4EJK9</accession>
<evidence type="ECO:0000256" key="1">
    <source>
        <dbReference type="SAM" id="MobiDB-lite"/>
    </source>
</evidence>
<feature type="compositionally biased region" description="Low complexity" evidence="1">
    <location>
        <begin position="1"/>
        <end position="16"/>
    </location>
</feature>
<feature type="region of interest" description="Disordered" evidence="1">
    <location>
        <begin position="554"/>
        <end position="580"/>
    </location>
</feature>
<evidence type="ECO:0000313" key="2">
    <source>
        <dbReference type="EMBL" id="CAE0716800.1"/>
    </source>
</evidence>